<protein>
    <recommendedName>
        <fullName evidence="2">Helix-turn-helix domain-containing protein</fullName>
    </recommendedName>
</protein>
<name>A0AA95H7U0_9GAMM</name>
<organism evidence="1">
    <name type="scientific">Candidatus Thiocaldithrix dubininis</name>
    <dbReference type="NCBI Taxonomy" id="3080823"/>
    <lineage>
        <taxon>Bacteria</taxon>
        <taxon>Pseudomonadati</taxon>
        <taxon>Pseudomonadota</taxon>
        <taxon>Gammaproteobacteria</taxon>
        <taxon>Thiotrichales</taxon>
        <taxon>Thiotrichaceae</taxon>
        <taxon>Candidatus Thiocaldithrix</taxon>
    </lineage>
</organism>
<proteinExistence type="predicted"/>
<accession>A0AA95H7U0</accession>
<reference evidence="1" key="1">
    <citation type="journal article" date="2023" name="Int. J. Mol. Sci.">
        <title>Metagenomics Revealed a New Genus 'Candidatus Thiocaldithrix dubininis' gen. nov., sp. nov. and a New Species 'Candidatus Thiothrix putei' sp. nov. in the Family Thiotrichaceae, Some Members of Which Have Traits of Both Na+- and H+-Motive Energetics.</title>
        <authorList>
            <person name="Ravin N.V."/>
            <person name="Muntyan M.S."/>
            <person name="Smolyakov D.D."/>
            <person name="Rudenko T.S."/>
            <person name="Beletsky A.V."/>
            <person name="Mardanov A.V."/>
            <person name="Grabovich M.Y."/>
        </authorList>
    </citation>
    <scope>NUCLEOTIDE SEQUENCE</scope>
    <source>
        <strain evidence="1">GKL-01</strain>
    </source>
</reference>
<gene>
    <name evidence="1" type="ORF">QJT80_10250</name>
</gene>
<evidence type="ECO:0008006" key="2">
    <source>
        <dbReference type="Google" id="ProtNLM"/>
    </source>
</evidence>
<dbReference type="EMBL" id="CP124755">
    <property type="protein sequence ID" value="WGZ89884.1"/>
    <property type="molecule type" value="Genomic_DNA"/>
</dbReference>
<dbReference type="Proteomes" id="UP001300672">
    <property type="component" value="Chromosome"/>
</dbReference>
<reference evidence="1" key="2">
    <citation type="submission" date="2023-04" db="EMBL/GenBank/DDBJ databases">
        <authorList>
            <person name="Beletskiy A.V."/>
            <person name="Mardanov A.V."/>
            <person name="Ravin N.V."/>
        </authorList>
    </citation>
    <scope>NUCLEOTIDE SEQUENCE</scope>
    <source>
        <strain evidence="1">GKL-01</strain>
    </source>
</reference>
<dbReference type="KEGG" id="tdu:QJT80_10250"/>
<evidence type="ECO:0000313" key="1">
    <source>
        <dbReference type="EMBL" id="WGZ89884.1"/>
    </source>
</evidence>
<sequence>MNKDYSIKNMSLAAAARYLNLSPDTMKALPIERLVLPMKGEHKRYGYRFSKADLDAFVKANTVSA</sequence>
<dbReference type="AlphaFoldDB" id="A0AA95H7U0"/>